<dbReference type="Pfam" id="PF10722">
    <property type="entry name" value="YbjN"/>
    <property type="match status" value="1"/>
</dbReference>
<name>A0A644VC10_9ZZZZ</name>
<gene>
    <name evidence="1" type="ORF">SDC9_34913</name>
</gene>
<dbReference type="AlphaFoldDB" id="A0A644VC10"/>
<organism evidence="1">
    <name type="scientific">bioreactor metagenome</name>
    <dbReference type="NCBI Taxonomy" id="1076179"/>
    <lineage>
        <taxon>unclassified sequences</taxon>
        <taxon>metagenomes</taxon>
        <taxon>ecological metagenomes</taxon>
    </lineage>
</organism>
<evidence type="ECO:0008006" key="2">
    <source>
        <dbReference type="Google" id="ProtNLM"/>
    </source>
</evidence>
<reference evidence="1" key="1">
    <citation type="submission" date="2019-08" db="EMBL/GenBank/DDBJ databases">
        <authorList>
            <person name="Kucharzyk K."/>
            <person name="Murdoch R.W."/>
            <person name="Higgins S."/>
            <person name="Loffler F."/>
        </authorList>
    </citation>
    <scope>NUCLEOTIDE SEQUENCE</scope>
</reference>
<accession>A0A644VC10</accession>
<protein>
    <recommendedName>
        <fullName evidence="2">Sensory transduction regulator</fullName>
    </recommendedName>
</protein>
<dbReference type="InterPro" id="IPR019660">
    <property type="entry name" value="Put_sensory_transdc_reg_YbjN"/>
</dbReference>
<evidence type="ECO:0000313" key="1">
    <source>
        <dbReference type="EMBL" id="MPL88884.1"/>
    </source>
</evidence>
<sequence>MKNEKEEIMNAKTIKMKEFLEANKIECFNLEKKDDEQQTAIFRSRMQIKGQTLPFAILIDTSVYTLLQVQIAAGLVKDEKFAKLAPFLNEMNNNYRLFKFVVLPDGDLVMNSCITAKDGNFDPELINAILGETLKFLESEYPRIMSKVWDEK</sequence>
<proteinExistence type="predicted"/>
<dbReference type="EMBL" id="VSSQ01000267">
    <property type="protein sequence ID" value="MPL88884.1"/>
    <property type="molecule type" value="Genomic_DNA"/>
</dbReference>
<comment type="caution">
    <text evidence="1">The sequence shown here is derived from an EMBL/GenBank/DDBJ whole genome shotgun (WGS) entry which is preliminary data.</text>
</comment>